<accession>A0A316ET61</accession>
<name>A0A316ET61_9BURK</name>
<proteinExistence type="predicted"/>
<dbReference type="GO" id="GO:0016887">
    <property type="term" value="F:ATP hydrolysis activity"/>
    <property type="evidence" value="ECO:0007669"/>
    <property type="project" value="InterPro"/>
</dbReference>
<dbReference type="RefSeq" id="WP_109584232.1">
    <property type="nucleotide sequence ID" value="NZ_QGGT01000003.1"/>
</dbReference>
<reference evidence="2 3" key="1">
    <citation type="submission" date="2018-05" db="EMBL/GenBank/DDBJ databases">
        <title>Genomic Encyclopedia of Type Strains, Phase IV (KMG-V): Genome sequencing to study the core and pangenomes of soil and plant-associated prokaryotes.</title>
        <authorList>
            <person name="Whitman W."/>
        </authorList>
    </citation>
    <scope>NUCLEOTIDE SEQUENCE [LARGE SCALE GENOMIC DNA]</scope>
    <source>
        <strain evidence="2 3">SLV-132</strain>
    </source>
</reference>
<dbReference type="GO" id="GO:0005524">
    <property type="term" value="F:ATP binding"/>
    <property type="evidence" value="ECO:0007669"/>
    <property type="project" value="InterPro"/>
</dbReference>
<dbReference type="PANTHER" id="PTHR46411:SF2">
    <property type="entry name" value="AAA+ ATPASE DOMAIN-CONTAINING PROTEIN"/>
    <property type="match status" value="1"/>
</dbReference>
<dbReference type="InterPro" id="IPR003959">
    <property type="entry name" value="ATPase_AAA_core"/>
</dbReference>
<dbReference type="SUPFAM" id="SSF52540">
    <property type="entry name" value="P-loop containing nucleoside triphosphate hydrolases"/>
    <property type="match status" value="1"/>
</dbReference>
<dbReference type="InterPro" id="IPR003593">
    <property type="entry name" value="AAA+_ATPase"/>
</dbReference>
<feature type="domain" description="AAA+ ATPase" evidence="1">
    <location>
        <begin position="342"/>
        <end position="470"/>
    </location>
</feature>
<dbReference type="Gene3D" id="3.40.50.300">
    <property type="entry name" value="P-loop containing nucleotide triphosphate hydrolases"/>
    <property type="match status" value="1"/>
</dbReference>
<sequence>MNFEIPQSLIHPLLAMVDAESPLARHLKEHGICHGSMSVSARLFDAQSLNSLYALSKAQNERELLFQMLALDNIYNAPQARTIPGLELLVAGLVAYLSRDVIDGWLYQRSRDGVLLPWLVQRIRHVEPEQGMPYVAIDLLANTMLSANSSLTDPTRRRSGMTTSIVVTRDEIVDKTIPQLLAEFGFFKECAEFRQEYERHAKLFVRYQRGFGAQYIATGSAFTVEAKGAVALARLGDGVAARCINDEERLERRFEVTCDAEFWRRAGVPTAFEKMPLHGYVHLFHLEWHRNIWVHVQHLTEYRYRPELREKLVLPDQHRDLIDILTSHMDVLVQDFVAGKSGGTTILCQGAPGLGKTLTAEVYAEVVGKPLYRVHSGQLGTTAASVGANLMEILRRAMRWNAVLLLDEADVYIRRRGNDLEHNAIVAEFLRTLEYFSGLLFMTTNRTGDVDDAILSRCIATIHYETPRREDAARLWRLQAEQCGAELDDRLLDALTAAYPKASGRDIKELMKLATRYARAKQMALSEDVFRLCAQFRAVGSLA</sequence>
<protein>
    <submittedName>
        <fullName evidence="2">ATPase family protein associated with various cellular activities (AAA)</fullName>
    </submittedName>
</protein>
<organism evidence="2 3">
    <name type="scientific">Cupriavidus plantarum</name>
    <dbReference type="NCBI Taxonomy" id="942865"/>
    <lineage>
        <taxon>Bacteria</taxon>
        <taxon>Pseudomonadati</taxon>
        <taxon>Pseudomonadota</taxon>
        <taxon>Betaproteobacteria</taxon>
        <taxon>Burkholderiales</taxon>
        <taxon>Burkholderiaceae</taxon>
        <taxon>Cupriavidus</taxon>
    </lineage>
</organism>
<evidence type="ECO:0000313" key="3">
    <source>
        <dbReference type="Proteomes" id="UP000245754"/>
    </source>
</evidence>
<dbReference type="Proteomes" id="UP000245754">
    <property type="component" value="Unassembled WGS sequence"/>
</dbReference>
<dbReference type="AlphaFoldDB" id="A0A316ET61"/>
<dbReference type="InterPro" id="IPR027417">
    <property type="entry name" value="P-loop_NTPase"/>
</dbReference>
<keyword evidence="3" id="KW-1185">Reference proteome</keyword>
<dbReference type="EMBL" id="QGGT01000003">
    <property type="protein sequence ID" value="PWK34183.1"/>
    <property type="molecule type" value="Genomic_DNA"/>
</dbReference>
<dbReference type="Pfam" id="PF00004">
    <property type="entry name" value="AAA"/>
    <property type="match status" value="1"/>
</dbReference>
<dbReference type="PANTHER" id="PTHR46411">
    <property type="entry name" value="FAMILY ATPASE, PUTATIVE-RELATED"/>
    <property type="match status" value="1"/>
</dbReference>
<evidence type="ECO:0000259" key="1">
    <source>
        <dbReference type="SMART" id="SM00382"/>
    </source>
</evidence>
<comment type="caution">
    <text evidence="2">The sequence shown here is derived from an EMBL/GenBank/DDBJ whole genome shotgun (WGS) entry which is preliminary data.</text>
</comment>
<evidence type="ECO:0000313" key="2">
    <source>
        <dbReference type="EMBL" id="PWK34183.1"/>
    </source>
</evidence>
<dbReference type="SMART" id="SM00382">
    <property type="entry name" value="AAA"/>
    <property type="match status" value="1"/>
</dbReference>
<gene>
    <name evidence="2" type="ORF">C7419_103502</name>
</gene>